<accession>A0A542SXG0</accession>
<protein>
    <recommendedName>
        <fullName evidence="4">SH3 domain-containing protein</fullName>
    </recommendedName>
</protein>
<name>A0A542SXG0_9ACTN</name>
<dbReference type="PROSITE" id="PS51257">
    <property type="entry name" value="PROKAR_LIPOPROTEIN"/>
    <property type="match status" value="1"/>
</dbReference>
<dbReference type="EMBL" id="VFNX01000007">
    <property type="protein sequence ID" value="TQK79228.1"/>
    <property type="molecule type" value="Genomic_DNA"/>
</dbReference>
<reference evidence="2 3" key="1">
    <citation type="submission" date="2019-06" db="EMBL/GenBank/DDBJ databases">
        <title>Sequencing the genomes of 1000 actinobacteria strains.</title>
        <authorList>
            <person name="Klenk H.-P."/>
        </authorList>
    </citation>
    <scope>NUCLEOTIDE SEQUENCE [LARGE SCALE GENOMIC DNA]</scope>
    <source>
        <strain evidence="2 3">DSM 41929</strain>
    </source>
</reference>
<feature type="signal peptide" evidence="1">
    <location>
        <begin position="1"/>
        <end position="32"/>
    </location>
</feature>
<sequence>MRIRFGRRTATLAAAAAVSACALITSAGSASADDIVPINVGHWVGLYNNPNTTGGKIGWSDVPPGGSVYAQCWTVGQSIGNYGNTWYRVNEVNYNDGSGWYWTGNAYVFAGYADGNARSVNRDANIPRC</sequence>
<gene>
    <name evidence="2" type="ORF">FB563_8221</name>
</gene>
<dbReference type="AlphaFoldDB" id="A0A542SXG0"/>
<dbReference type="OrthoDB" id="3855507at2"/>
<organism evidence="2 3">
    <name type="scientific">Streptomyces puniciscabiei</name>
    <dbReference type="NCBI Taxonomy" id="164348"/>
    <lineage>
        <taxon>Bacteria</taxon>
        <taxon>Bacillati</taxon>
        <taxon>Actinomycetota</taxon>
        <taxon>Actinomycetes</taxon>
        <taxon>Kitasatosporales</taxon>
        <taxon>Streptomycetaceae</taxon>
        <taxon>Streptomyces</taxon>
    </lineage>
</organism>
<dbReference type="Proteomes" id="UP000318103">
    <property type="component" value="Unassembled WGS sequence"/>
</dbReference>
<dbReference type="RefSeq" id="WP_055707085.1">
    <property type="nucleotide sequence ID" value="NZ_JBPJFI010000003.1"/>
</dbReference>
<proteinExistence type="predicted"/>
<comment type="caution">
    <text evidence="2">The sequence shown here is derived from an EMBL/GenBank/DDBJ whole genome shotgun (WGS) entry which is preliminary data.</text>
</comment>
<keyword evidence="1" id="KW-0732">Signal</keyword>
<evidence type="ECO:0000313" key="3">
    <source>
        <dbReference type="Proteomes" id="UP000318103"/>
    </source>
</evidence>
<keyword evidence="3" id="KW-1185">Reference proteome</keyword>
<evidence type="ECO:0008006" key="4">
    <source>
        <dbReference type="Google" id="ProtNLM"/>
    </source>
</evidence>
<evidence type="ECO:0000256" key="1">
    <source>
        <dbReference type="SAM" id="SignalP"/>
    </source>
</evidence>
<evidence type="ECO:0000313" key="2">
    <source>
        <dbReference type="EMBL" id="TQK79228.1"/>
    </source>
</evidence>
<feature type="chain" id="PRO_5021769519" description="SH3 domain-containing protein" evidence="1">
    <location>
        <begin position="33"/>
        <end position="129"/>
    </location>
</feature>